<feature type="coiled-coil region" evidence="1">
    <location>
        <begin position="133"/>
        <end position="293"/>
    </location>
</feature>
<dbReference type="InParanoid" id="A0A2R5GNK3"/>
<name>A0A2R5GNK3_9STRA</name>
<feature type="compositionally biased region" description="Polar residues" evidence="2">
    <location>
        <begin position="371"/>
        <end position="388"/>
    </location>
</feature>
<protein>
    <submittedName>
        <fullName evidence="3">Uncharacterized protein</fullName>
    </submittedName>
</protein>
<feature type="coiled-coil region" evidence="1">
    <location>
        <begin position="24"/>
        <end position="89"/>
    </location>
</feature>
<organism evidence="3 4">
    <name type="scientific">Hondaea fermentalgiana</name>
    <dbReference type="NCBI Taxonomy" id="2315210"/>
    <lineage>
        <taxon>Eukaryota</taxon>
        <taxon>Sar</taxon>
        <taxon>Stramenopiles</taxon>
        <taxon>Bigyra</taxon>
        <taxon>Labyrinthulomycetes</taxon>
        <taxon>Thraustochytrida</taxon>
        <taxon>Thraustochytriidae</taxon>
        <taxon>Hondaea</taxon>
    </lineage>
</organism>
<dbReference type="Proteomes" id="UP000241890">
    <property type="component" value="Unassembled WGS sequence"/>
</dbReference>
<sequence>MDDVEDVDPRLKGGSSVEQAYHLKATVREQARELEAVHEDMARKDVELWAAKQAAEEEVVGSKALRKALEGLENDLAQERKLRKLAETKAKDTVLSGSEAFEETRRKLHAAEHARDVALQEARQANKMRDEVASRSAETCAELRAQVKHLEKEHASVNEELAQNKAALTDVSVQRSELAAARQKHIEELKKELEEALSRSRRLAAEKDKVESRLLQVEGAAARAQLFSERLEEAETELDGVRQELATAQKAEREQLTRCGALESSLQSVKNQLASAEARAIQAEAKLGAYANERANRAATHIDLGRTREDLKATKAFIASLEEEKMTLKSKLESTQGRARELETRAEHFQRSLQIVQLQVTQACSASESSFATDEELGSSSLHSTGLENSEVAAEVQPALESVRALGRMHADAKSRLAKALRDAEIAQSSSRDALGQVAGLEQKIRELETEVAQTRDRLGEAKTHARAQNADLQEAHHCVVAMESELHRERDTYQRATHAVHLFELGSLLFVQYALQETILVTS</sequence>
<keyword evidence="1" id="KW-0175">Coiled coil</keyword>
<proteinExistence type="predicted"/>
<dbReference type="AlphaFoldDB" id="A0A2R5GNK3"/>
<feature type="coiled-coil region" evidence="1">
    <location>
        <begin position="431"/>
        <end position="465"/>
    </location>
</feature>
<dbReference type="Gene3D" id="1.20.5.170">
    <property type="match status" value="1"/>
</dbReference>
<dbReference type="SUPFAM" id="SSF57997">
    <property type="entry name" value="Tropomyosin"/>
    <property type="match status" value="1"/>
</dbReference>
<accession>A0A2R5GNK3</accession>
<gene>
    <name evidence="3" type="ORF">FCC1311_086972</name>
</gene>
<evidence type="ECO:0000256" key="2">
    <source>
        <dbReference type="SAM" id="MobiDB-lite"/>
    </source>
</evidence>
<feature type="coiled-coil region" evidence="1">
    <location>
        <begin position="318"/>
        <end position="359"/>
    </location>
</feature>
<keyword evidence="4" id="KW-1185">Reference proteome</keyword>
<evidence type="ECO:0000313" key="4">
    <source>
        <dbReference type="Proteomes" id="UP000241890"/>
    </source>
</evidence>
<comment type="caution">
    <text evidence="3">The sequence shown here is derived from an EMBL/GenBank/DDBJ whole genome shotgun (WGS) entry which is preliminary data.</text>
</comment>
<dbReference type="EMBL" id="BEYU01000122">
    <property type="protein sequence ID" value="GBG32472.1"/>
    <property type="molecule type" value="Genomic_DNA"/>
</dbReference>
<evidence type="ECO:0000313" key="3">
    <source>
        <dbReference type="EMBL" id="GBG32472.1"/>
    </source>
</evidence>
<evidence type="ECO:0000256" key="1">
    <source>
        <dbReference type="SAM" id="Coils"/>
    </source>
</evidence>
<feature type="region of interest" description="Disordered" evidence="2">
    <location>
        <begin position="371"/>
        <end position="390"/>
    </location>
</feature>
<reference evidence="3 4" key="1">
    <citation type="submission" date="2017-12" db="EMBL/GenBank/DDBJ databases">
        <title>Sequencing, de novo assembly and annotation of complete genome of a new Thraustochytrid species, strain FCC1311.</title>
        <authorList>
            <person name="Sedici K."/>
            <person name="Godart F."/>
            <person name="Aiese Cigliano R."/>
            <person name="Sanseverino W."/>
            <person name="Barakat M."/>
            <person name="Ortet P."/>
            <person name="Marechal E."/>
            <person name="Cagnac O."/>
            <person name="Amato A."/>
        </authorList>
    </citation>
    <scope>NUCLEOTIDE SEQUENCE [LARGE SCALE GENOMIC DNA]</scope>
</reference>